<dbReference type="InterPro" id="IPR008030">
    <property type="entry name" value="NmrA-like"/>
</dbReference>
<evidence type="ECO:0000313" key="3">
    <source>
        <dbReference type="EMBL" id="RYQ80148.1"/>
    </source>
</evidence>
<feature type="transmembrane region" description="Helical" evidence="1">
    <location>
        <begin position="57"/>
        <end position="78"/>
    </location>
</feature>
<dbReference type="InterPro" id="IPR050608">
    <property type="entry name" value="NmrA-type/Isoflavone_red_sf"/>
</dbReference>
<keyword evidence="1" id="KW-0812">Transmembrane</keyword>
<accession>A0A444WRU4</accession>
<proteinExistence type="predicted"/>
<dbReference type="PANTHER" id="PTHR43349:SF40">
    <property type="entry name" value="PHENYLCOUMARAN BENZYLIC ETHER REDUCTASE-LIKE PROTEIN FI1"/>
    <property type="match status" value="1"/>
</dbReference>
<sequence>MATKSKILVIGGTGYIGKHIVVASAKEGHPTFALVRESSVSHPEKSKLIESFKSHGVTLVYVCIILQSPAISFLLLFICEATTTSVSKLQTNWHLIIAYCRAI</sequence>
<feature type="domain" description="NmrA-like" evidence="2">
    <location>
        <begin position="3"/>
        <end position="60"/>
    </location>
</feature>
<dbReference type="Gene3D" id="3.40.50.720">
    <property type="entry name" value="NAD(P)-binding Rossmann-like Domain"/>
    <property type="match status" value="1"/>
</dbReference>
<dbReference type="SUPFAM" id="SSF51735">
    <property type="entry name" value="NAD(P)-binding Rossmann-fold domains"/>
    <property type="match status" value="1"/>
</dbReference>
<comment type="caution">
    <text evidence="3">The sequence shown here is derived from an EMBL/GenBank/DDBJ whole genome shotgun (WGS) entry which is preliminary data.</text>
</comment>
<dbReference type="GO" id="GO:0009807">
    <property type="term" value="P:lignan biosynthetic process"/>
    <property type="evidence" value="ECO:0007669"/>
    <property type="project" value="UniProtKB-ARBA"/>
</dbReference>
<organism evidence="3 4">
    <name type="scientific">Arachis hypogaea</name>
    <name type="common">Peanut</name>
    <dbReference type="NCBI Taxonomy" id="3818"/>
    <lineage>
        <taxon>Eukaryota</taxon>
        <taxon>Viridiplantae</taxon>
        <taxon>Streptophyta</taxon>
        <taxon>Embryophyta</taxon>
        <taxon>Tracheophyta</taxon>
        <taxon>Spermatophyta</taxon>
        <taxon>Magnoliopsida</taxon>
        <taxon>eudicotyledons</taxon>
        <taxon>Gunneridae</taxon>
        <taxon>Pentapetalae</taxon>
        <taxon>rosids</taxon>
        <taxon>fabids</taxon>
        <taxon>Fabales</taxon>
        <taxon>Fabaceae</taxon>
        <taxon>Papilionoideae</taxon>
        <taxon>50 kb inversion clade</taxon>
        <taxon>dalbergioids sensu lato</taxon>
        <taxon>Dalbergieae</taxon>
        <taxon>Pterocarpus clade</taxon>
        <taxon>Arachis</taxon>
    </lineage>
</organism>
<dbReference type="AlphaFoldDB" id="A0A444WRU4"/>
<keyword evidence="1" id="KW-0472">Membrane</keyword>
<keyword evidence="4" id="KW-1185">Reference proteome</keyword>
<dbReference type="EMBL" id="SDMP01000021">
    <property type="protein sequence ID" value="RYQ80148.1"/>
    <property type="molecule type" value="Genomic_DNA"/>
</dbReference>
<gene>
    <name evidence="3" type="ORF">Ahy_Scaffold1g106743</name>
</gene>
<evidence type="ECO:0000313" key="4">
    <source>
        <dbReference type="Proteomes" id="UP000289738"/>
    </source>
</evidence>
<protein>
    <recommendedName>
        <fullName evidence="2">NmrA-like domain-containing protein</fullName>
    </recommendedName>
</protein>
<dbReference type="Pfam" id="PF05368">
    <property type="entry name" value="NmrA"/>
    <property type="match status" value="1"/>
</dbReference>
<keyword evidence="1" id="KW-1133">Transmembrane helix</keyword>
<evidence type="ECO:0000256" key="1">
    <source>
        <dbReference type="SAM" id="Phobius"/>
    </source>
</evidence>
<reference evidence="3 4" key="1">
    <citation type="submission" date="2019-01" db="EMBL/GenBank/DDBJ databases">
        <title>Sequencing of cultivated peanut Arachis hypogaea provides insights into genome evolution and oil improvement.</title>
        <authorList>
            <person name="Chen X."/>
        </authorList>
    </citation>
    <scope>NUCLEOTIDE SEQUENCE [LARGE SCALE GENOMIC DNA]</scope>
    <source>
        <strain evidence="4">cv. Fuhuasheng</strain>
        <tissue evidence="3">Leaves</tissue>
    </source>
</reference>
<dbReference type="InterPro" id="IPR036291">
    <property type="entry name" value="NAD(P)-bd_dom_sf"/>
</dbReference>
<evidence type="ECO:0000259" key="2">
    <source>
        <dbReference type="Pfam" id="PF05368"/>
    </source>
</evidence>
<dbReference type="Proteomes" id="UP000289738">
    <property type="component" value="Unassembled WGS sequence"/>
</dbReference>
<name>A0A444WRU4_ARAHY</name>
<dbReference type="PANTHER" id="PTHR43349">
    <property type="entry name" value="PINORESINOL REDUCTASE-RELATED"/>
    <property type="match status" value="1"/>
</dbReference>